<evidence type="ECO:0000313" key="8">
    <source>
        <dbReference type="Proteomes" id="UP000269289"/>
    </source>
</evidence>
<dbReference type="InterPro" id="IPR036271">
    <property type="entry name" value="Tet_transcr_reg_TetR-rel_C_sf"/>
</dbReference>
<feature type="DNA-binding region" description="H-T-H motif" evidence="5">
    <location>
        <begin position="39"/>
        <end position="58"/>
    </location>
</feature>
<reference evidence="7 8" key="1">
    <citation type="submission" date="2018-10" db="EMBL/GenBank/DDBJ databases">
        <title>Isolation, diversity and antifungal activity of actinobacteria from wheat.</title>
        <authorList>
            <person name="Han C."/>
        </authorList>
    </citation>
    <scope>NUCLEOTIDE SEQUENCE [LARGE SCALE GENOMIC DNA]</scope>
    <source>
        <strain evidence="7 8">NEAU-YY56</strain>
    </source>
</reference>
<evidence type="ECO:0000256" key="4">
    <source>
        <dbReference type="ARBA" id="ARBA00023163"/>
    </source>
</evidence>
<dbReference type="GO" id="GO:0000976">
    <property type="term" value="F:transcription cis-regulatory region binding"/>
    <property type="evidence" value="ECO:0007669"/>
    <property type="project" value="TreeGrafter"/>
</dbReference>
<evidence type="ECO:0000256" key="2">
    <source>
        <dbReference type="ARBA" id="ARBA00023015"/>
    </source>
</evidence>
<dbReference type="InterPro" id="IPR039538">
    <property type="entry name" value="BetI_C"/>
</dbReference>
<dbReference type="Pfam" id="PF00440">
    <property type="entry name" value="TetR_N"/>
    <property type="match status" value="1"/>
</dbReference>
<evidence type="ECO:0000256" key="1">
    <source>
        <dbReference type="ARBA" id="ARBA00022491"/>
    </source>
</evidence>
<organism evidence="7 8">
    <name type="scientific">Cellulomonas triticagri</name>
    <dbReference type="NCBI Taxonomy" id="2483352"/>
    <lineage>
        <taxon>Bacteria</taxon>
        <taxon>Bacillati</taxon>
        <taxon>Actinomycetota</taxon>
        <taxon>Actinomycetes</taxon>
        <taxon>Micrococcales</taxon>
        <taxon>Cellulomonadaceae</taxon>
        <taxon>Cellulomonas</taxon>
    </lineage>
</organism>
<keyword evidence="1" id="KW-0678">Repressor</keyword>
<keyword evidence="8" id="KW-1185">Reference proteome</keyword>
<evidence type="ECO:0000256" key="5">
    <source>
        <dbReference type="PROSITE-ProRule" id="PRU00335"/>
    </source>
</evidence>
<keyword evidence="2" id="KW-0805">Transcription regulation</keyword>
<keyword evidence="3 5" id="KW-0238">DNA-binding</keyword>
<protein>
    <submittedName>
        <fullName evidence="7">TetR/AcrR family transcriptional regulator</fullName>
    </submittedName>
</protein>
<dbReference type="AlphaFoldDB" id="A0A3M2JBK7"/>
<gene>
    <name evidence="7" type="ORF">EBM89_09975</name>
</gene>
<evidence type="ECO:0000259" key="6">
    <source>
        <dbReference type="PROSITE" id="PS50977"/>
    </source>
</evidence>
<dbReference type="PROSITE" id="PS50977">
    <property type="entry name" value="HTH_TETR_2"/>
    <property type="match status" value="1"/>
</dbReference>
<dbReference type="SUPFAM" id="SSF46689">
    <property type="entry name" value="Homeodomain-like"/>
    <property type="match status" value="1"/>
</dbReference>
<dbReference type="Proteomes" id="UP000269289">
    <property type="component" value="Unassembled WGS sequence"/>
</dbReference>
<dbReference type="GO" id="GO:0003700">
    <property type="term" value="F:DNA-binding transcription factor activity"/>
    <property type="evidence" value="ECO:0007669"/>
    <property type="project" value="TreeGrafter"/>
</dbReference>
<dbReference type="OrthoDB" id="7505659at2"/>
<dbReference type="InterPro" id="IPR001647">
    <property type="entry name" value="HTH_TetR"/>
</dbReference>
<evidence type="ECO:0000313" key="7">
    <source>
        <dbReference type="EMBL" id="RMI09501.1"/>
    </source>
</evidence>
<dbReference type="EMBL" id="RFFI01000047">
    <property type="protein sequence ID" value="RMI09501.1"/>
    <property type="molecule type" value="Genomic_DNA"/>
</dbReference>
<dbReference type="InterPro" id="IPR009057">
    <property type="entry name" value="Homeodomain-like_sf"/>
</dbReference>
<dbReference type="Pfam" id="PF13977">
    <property type="entry name" value="TetR_C_6"/>
    <property type="match status" value="1"/>
</dbReference>
<dbReference type="InterPro" id="IPR050109">
    <property type="entry name" value="HTH-type_TetR-like_transc_reg"/>
</dbReference>
<comment type="caution">
    <text evidence="7">The sequence shown here is derived from an EMBL/GenBank/DDBJ whole genome shotgun (WGS) entry which is preliminary data.</text>
</comment>
<keyword evidence="4" id="KW-0804">Transcription</keyword>
<name>A0A3M2JBK7_9CELL</name>
<sequence length="216" mass="23831">MSPAPRPPRGPYGKTRGRVELVARTAHEVVLESGHRALTLAEVARRADLSEAQVLYHFPSRDHLLVAALKHALDRQGEDYGHRPVAPGTDPVDAFAANVNEGLSDPPVLRLFVAMSAEATDPDHPAHAWSREHHEGVVRGYARMLRNLQESGWAHPDVEPDRFARQLMALWEGLQAQWLVDPSFDLGAEVAAGVRVLARRDAVLAREAVESLAHRL</sequence>
<dbReference type="RefSeq" id="WP_122149285.1">
    <property type="nucleotide sequence ID" value="NZ_RFFI01000047.1"/>
</dbReference>
<dbReference type="Gene3D" id="1.10.357.10">
    <property type="entry name" value="Tetracycline Repressor, domain 2"/>
    <property type="match status" value="1"/>
</dbReference>
<dbReference type="SUPFAM" id="SSF48498">
    <property type="entry name" value="Tetracyclin repressor-like, C-terminal domain"/>
    <property type="match status" value="1"/>
</dbReference>
<dbReference type="PANTHER" id="PTHR30055:SF234">
    <property type="entry name" value="HTH-TYPE TRANSCRIPTIONAL REGULATOR BETI"/>
    <property type="match status" value="1"/>
</dbReference>
<accession>A0A3M2JBK7</accession>
<proteinExistence type="predicted"/>
<evidence type="ECO:0000256" key="3">
    <source>
        <dbReference type="ARBA" id="ARBA00023125"/>
    </source>
</evidence>
<feature type="domain" description="HTH tetR-type" evidence="6">
    <location>
        <begin position="16"/>
        <end position="76"/>
    </location>
</feature>
<dbReference type="PANTHER" id="PTHR30055">
    <property type="entry name" value="HTH-TYPE TRANSCRIPTIONAL REGULATOR RUTR"/>
    <property type="match status" value="1"/>
</dbReference>